<dbReference type="PANTHER" id="PTHR15691">
    <property type="entry name" value="WASH COMPLEX SUBUNIT 5"/>
    <property type="match status" value="1"/>
</dbReference>
<evidence type="ECO:0000256" key="1">
    <source>
        <dbReference type="ARBA" id="ARBA00006224"/>
    </source>
</evidence>
<sequence>MSSSSSQSTTTSSTNSPFLAPENLCGQTLLQLVGEGHTILASIKILSERIPPAFLVAAGIPQNNGPSNNNDNEQSNNSGGMFLNLFGKEERRSSNKPPTASSSSTNNILDDNQKSSCDMEDAKKYTPFLFDFSYLHNPEEFEATLTNQDTTTTTDGNGNAAEDMADLEREFAINHLPTIQEYYTLFTSIYNYQLELNRFSSDLTKGYFIQYTVESVLLDQEGRALLCEAVWLYGVILIVLERLLPGPIRERLIIAHFRLSNEGGGDISTIESICKLCKGTGIHPPQSTNSASFGQHVSHKYPMEEERLFARYPLPVDLVRNVVGCLISDDVYRQSSAFPNVDQRSIRLSRQASMLYVVLFFDNAVVLREEEARLREIVDKYFYDNWVVHVYAGMTADLSIEWKRFRAAKAALDNVLEVENVKKMHIQNAKLIGQCMAELRAYLTMGILTDSFVLDNRHDLLNCLRKCNIAVRWRILHRRTTNAVYHGIVCATAIEVTADPKLQGDFAVNDTHVVSLLLLSSQLEMQLKHIFTQLLEKKESIWINCRAKASGMMEDLAQYFEGDVTLARVSRHDGLIDWFTSMASEIRDLAYESGDHFTVTGRKIQLCVQALEDVEQYDLVDRDVQVKTFLQESRELLLQMARAVGINESITQDIKFISDISYGVESMKSYVKIIHSRISKDPSNVNLLQGFFLKLSNSLDGPVVRLKQLKSPEVERVTGYYSSQLVAFVRNVLEIVPVSVFGILVQISDIFERRLQRLPLKIQGDKLGAYAQLGERYKLSMMAHEISIFADGVLSMDNSIIGGIEINPRKLLDEGLRKEMVRHVSELLYNLLQFDFAADSETVASITKHQAAAMRSLASLSRRLEGFQSALECIEDYVSIHGLKMWHEEFSRIISYNVEQEVNKYLLKKVLDADSAFQSEIVPIPRFPRTQNEPTCINFMGRMVSMLIKITDTQYTTFSIEKSGWFMSDGTEVCGLKTVSLLRQAVGVYGLTGIDRLLCYRILHELHRFVKFFRTNVTKQGVLLEQLRDELYPEWKTPTKAVSIYASGSKKAEMLMLPMLTCFRRIGQAQLLRRMIRFELGRCSRIDAKTLFQSVSTLNASILSSENPFEESPPELKKFCDMSLAVGLGDPLQTVFMATDPLEGLPVLLLLCVIAYVPKLSYNAMFGSLSKNKSGYPIDGWPLIAGISTLLKQFHPSYSKSFLAYIGQFVRVSVAACFERKQVRKDVASQLTEDLRSMLVLVNQFCDISSIPKSALHEHIPQYLMEMCSDL</sequence>
<feature type="compositionally biased region" description="Low complexity" evidence="2">
    <location>
        <begin position="63"/>
        <end position="80"/>
    </location>
</feature>
<dbReference type="Pfam" id="PF10266">
    <property type="entry name" value="Strumpellin"/>
    <property type="match status" value="1"/>
</dbReference>
<evidence type="ECO:0008006" key="4">
    <source>
        <dbReference type="Google" id="ProtNLM"/>
    </source>
</evidence>
<accession>A0A7S1VWL8</accession>
<dbReference type="GO" id="GO:0051125">
    <property type="term" value="P:regulation of actin nucleation"/>
    <property type="evidence" value="ECO:0007669"/>
    <property type="project" value="TreeGrafter"/>
</dbReference>
<gene>
    <name evidence="3" type="ORF">SMAR1039_LOCUS705</name>
</gene>
<evidence type="ECO:0000313" key="3">
    <source>
        <dbReference type="EMBL" id="CAD9313581.1"/>
    </source>
</evidence>
<dbReference type="PANTHER" id="PTHR15691:SF6">
    <property type="entry name" value="WASH COMPLEX SUBUNIT 5"/>
    <property type="match status" value="1"/>
</dbReference>
<evidence type="ECO:0000256" key="2">
    <source>
        <dbReference type="SAM" id="MobiDB-lite"/>
    </source>
</evidence>
<comment type="similarity">
    <text evidence="1">Belongs to the strumpellin family.</text>
</comment>
<proteinExistence type="inferred from homology"/>
<feature type="region of interest" description="Disordered" evidence="2">
    <location>
        <begin position="1"/>
        <end position="20"/>
    </location>
</feature>
<feature type="compositionally biased region" description="Low complexity" evidence="2">
    <location>
        <begin position="95"/>
        <end position="107"/>
    </location>
</feature>
<organism evidence="3">
    <name type="scientific">Skeletonema marinoi</name>
    <dbReference type="NCBI Taxonomy" id="267567"/>
    <lineage>
        <taxon>Eukaryota</taxon>
        <taxon>Sar</taxon>
        <taxon>Stramenopiles</taxon>
        <taxon>Ochrophyta</taxon>
        <taxon>Bacillariophyta</taxon>
        <taxon>Coscinodiscophyceae</taxon>
        <taxon>Thalassiosirophycidae</taxon>
        <taxon>Thalassiosirales</taxon>
        <taxon>Skeletonemataceae</taxon>
        <taxon>Skeletonema</taxon>
        <taxon>Skeletonema marinoi-dohrnii complex</taxon>
    </lineage>
</organism>
<feature type="compositionally biased region" description="Low complexity" evidence="2">
    <location>
        <begin position="1"/>
        <end position="16"/>
    </location>
</feature>
<feature type="region of interest" description="Disordered" evidence="2">
    <location>
        <begin position="61"/>
        <end position="114"/>
    </location>
</feature>
<dbReference type="GO" id="GO:0140285">
    <property type="term" value="P:endosome fission"/>
    <property type="evidence" value="ECO:0007669"/>
    <property type="project" value="TreeGrafter"/>
</dbReference>
<dbReference type="GO" id="GO:0007032">
    <property type="term" value="P:endosome organization"/>
    <property type="evidence" value="ECO:0007669"/>
    <property type="project" value="TreeGrafter"/>
</dbReference>
<dbReference type="AlphaFoldDB" id="A0A7S1VWL8"/>
<dbReference type="EMBL" id="HBGM01001026">
    <property type="protein sequence ID" value="CAD9313581.1"/>
    <property type="molecule type" value="Transcribed_RNA"/>
</dbReference>
<protein>
    <recommendedName>
        <fullName evidence="4">WASH complex subunit strumpellin</fullName>
    </recommendedName>
</protein>
<name>A0A7S1VWL8_9STRA</name>
<dbReference type="GO" id="GO:0005768">
    <property type="term" value="C:endosome"/>
    <property type="evidence" value="ECO:0007669"/>
    <property type="project" value="TreeGrafter"/>
</dbReference>
<reference evidence="3" key="1">
    <citation type="submission" date="2021-01" db="EMBL/GenBank/DDBJ databases">
        <authorList>
            <person name="Corre E."/>
            <person name="Pelletier E."/>
            <person name="Niang G."/>
            <person name="Scheremetjew M."/>
            <person name="Finn R."/>
            <person name="Kale V."/>
            <person name="Holt S."/>
            <person name="Cochrane G."/>
            <person name="Meng A."/>
            <person name="Brown T."/>
            <person name="Cohen L."/>
        </authorList>
    </citation>
    <scope>NUCLEOTIDE SEQUENCE</scope>
    <source>
        <strain evidence="3">FE7</strain>
    </source>
</reference>
<dbReference type="GO" id="GO:0030041">
    <property type="term" value="P:actin filament polymerization"/>
    <property type="evidence" value="ECO:0007669"/>
    <property type="project" value="TreeGrafter"/>
</dbReference>
<dbReference type="GO" id="GO:0071203">
    <property type="term" value="C:WASH complex"/>
    <property type="evidence" value="ECO:0007669"/>
    <property type="project" value="InterPro"/>
</dbReference>
<dbReference type="InterPro" id="IPR019393">
    <property type="entry name" value="WASH_strumpellin"/>
</dbReference>